<accession>A0A167MQU1</accession>
<evidence type="ECO:0000313" key="1">
    <source>
        <dbReference type="EMBL" id="OAD73594.1"/>
    </source>
</evidence>
<sequence length="109" mass="12389">MWNYEPHLLQDTRNKRGGVDTSLGCLVDEASKEARKQGSKEARKRKVLIKEHSSKSVMTIMPILPTMIIDRKEEGKTAPLNHYGTATVKKTHALVFIKYIQLQQGELDI</sequence>
<keyword evidence="2" id="KW-1185">Reference proteome</keyword>
<dbReference type="Proteomes" id="UP000077315">
    <property type="component" value="Unassembled WGS sequence"/>
</dbReference>
<dbReference type="VEuPathDB" id="FungiDB:PHYBLDRAFT_168034"/>
<gene>
    <name evidence="1" type="ORF">PHYBLDRAFT_168034</name>
</gene>
<dbReference type="EMBL" id="KV440980">
    <property type="protein sequence ID" value="OAD73594.1"/>
    <property type="molecule type" value="Genomic_DNA"/>
</dbReference>
<proteinExistence type="predicted"/>
<evidence type="ECO:0000313" key="2">
    <source>
        <dbReference type="Proteomes" id="UP000077315"/>
    </source>
</evidence>
<dbReference type="GeneID" id="28996689"/>
<dbReference type="AlphaFoldDB" id="A0A167MQU1"/>
<name>A0A167MQU1_PHYB8</name>
<reference evidence="2" key="1">
    <citation type="submission" date="2015-06" db="EMBL/GenBank/DDBJ databases">
        <title>Expansion of signal transduction pathways in fungi by whole-genome duplication.</title>
        <authorList>
            <consortium name="DOE Joint Genome Institute"/>
            <person name="Corrochano L.M."/>
            <person name="Kuo A."/>
            <person name="Marcet-Houben M."/>
            <person name="Polaino S."/>
            <person name="Salamov A."/>
            <person name="Villalobos J.M."/>
            <person name="Alvarez M.I."/>
            <person name="Avalos J."/>
            <person name="Benito E.P."/>
            <person name="Benoit I."/>
            <person name="Burger G."/>
            <person name="Camino L.P."/>
            <person name="Canovas D."/>
            <person name="Cerda-Olmedo E."/>
            <person name="Cheng J.-F."/>
            <person name="Dominguez A."/>
            <person name="Elias M."/>
            <person name="Eslava A.P."/>
            <person name="Glaser F."/>
            <person name="Grimwood J."/>
            <person name="Gutierrez G."/>
            <person name="Heitman J."/>
            <person name="Henrissat B."/>
            <person name="Iturriaga E.A."/>
            <person name="Lang B.F."/>
            <person name="Lavin J.L."/>
            <person name="Lee S."/>
            <person name="Li W."/>
            <person name="Lindquist E."/>
            <person name="Lopez-Garcia S."/>
            <person name="Luque E.M."/>
            <person name="Marcos A.T."/>
            <person name="Martin J."/>
            <person name="McCluskey K."/>
            <person name="Medina H.R."/>
            <person name="Miralles-Duran A."/>
            <person name="Miyazaki A."/>
            <person name="Munoz-Torres E."/>
            <person name="Oguiza J.A."/>
            <person name="Ohm R."/>
            <person name="Olmedo M."/>
            <person name="Orejas M."/>
            <person name="Ortiz-Castellanos L."/>
            <person name="Pisabarro A.G."/>
            <person name="Rodriguez-Romero J."/>
            <person name="Ruiz-Herrera J."/>
            <person name="Ruiz-Vazquez R."/>
            <person name="Sanz C."/>
            <person name="Schackwitz W."/>
            <person name="Schmutz J."/>
            <person name="Shahriari M."/>
            <person name="Shelest E."/>
            <person name="Silva-Franco F."/>
            <person name="Soanes D."/>
            <person name="Syed K."/>
            <person name="Tagua V.G."/>
            <person name="Talbot N.J."/>
            <person name="Thon M."/>
            <person name="De vries R.P."/>
            <person name="Wiebenga A."/>
            <person name="Yadav J.S."/>
            <person name="Braun E.L."/>
            <person name="Baker S."/>
            <person name="Garre V."/>
            <person name="Horwitz B."/>
            <person name="Torres-Martinez S."/>
            <person name="Idnurm A."/>
            <person name="Herrera-Estrella A."/>
            <person name="Gabaldon T."/>
            <person name="Grigoriev I.V."/>
        </authorList>
    </citation>
    <scope>NUCLEOTIDE SEQUENCE [LARGE SCALE GENOMIC DNA]</scope>
    <source>
        <strain evidence="2">NRRL 1555(-)</strain>
    </source>
</reference>
<dbReference type="InParanoid" id="A0A167MQU1"/>
<organism evidence="1 2">
    <name type="scientific">Phycomyces blakesleeanus (strain ATCC 8743b / DSM 1359 / FGSC 10004 / NBRC 33097 / NRRL 1555)</name>
    <dbReference type="NCBI Taxonomy" id="763407"/>
    <lineage>
        <taxon>Eukaryota</taxon>
        <taxon>Fungi</taxon>
        <taxon>Fungi incertae sedis</taxon>
        <taxon>Mucoromycota</taxon>
        <taxon>Mucoromycotina</taxon>
        <taxon>Mucoromycetes</taxon>
        <taxon>Mucorales</taxon>
        <taxon>Phycomycetaceae</taxon>
        <taxon>Phycomyces</taxon>
    </lineage>
</organism>
<dbReference type="RefSeq" id="XP_018291634.1">
    <property type="nucleotide sequence ID" value="XM_018435783.1"/>
</dbReference>
<protein>
    <submittedName>
        <fullName evidence="1">Uncharacterized protein</fullName>
    </submittedName>
</protein>